<gene>
    <name evidence="1" type="ORF">DTO96_102385</name>
</gene>
<evidence type="ECO:0000313" key="2">
    <source>
        <dbReference type="Proteomes" id="UP000252182"/>
    </source>
</evidence>
<dbReference type="EMBL" id="CP031124">
    <property type="protein sequence ID" value="AXF86630.1"/>
    <property type="molecule type" value="Genomic_DNA"/>
</dbReference>
<organism evidence="1 2">
    <name type="scientific">Ephemeroptericola cinctiostellae</name>
    <dbReference type="NCBI Taxonomy" id="2268024"/>
    <lineage>
        <taxon>Bacteria</taxon>
        <taxon>Pseudomonadati</taxon>
        <taxon>Pseudomonadota</taxon>
        <taxon>Betaproteobacteria</taxon>
        <taxon>Burkholderiales</taxon>
        <taxon>Burkholderiaceae</taxon>
        <taxon>Ephemeroptericola</taxon>
    </lineage>
</organism>
<evidence type="ECO:0000313" key="1">
    <source>
        <dbReference type="EMBL" id="AXF86630.1"/>
    </source>
</evidence>
<dbReference type="Proteomes" id="UP000252182">
    <property type="component" value="Chromosome"/>
</dbReference>
<proteinExistence type="predicted"/>
<reference evidence="2" key="1">
    <citation type="submission" date="2018-07" db="EMBL/GenBank/DDBJ databases">
        <authorList>
            <person name="Kim H."/>
        </authorList>
    </citation>
    <scope>NUCLEOTIDE SEQUENCE [LARGE SCALE GENOMIC DNA]</scope>
    <source>
        <strain evidence="2">F02</strain>
    </source>
</reference>
<accession>A0A345DE42</accession>
<name>A0A345DE42_9BURK</name>
<dbReference type="KEGG" id="hyf:DTO96_102385"/>
<dbReference type="RefSeq" id="WP_114563683.1">
    <property type="nucleotide sequence ID" value="NZ_CP031124.1"/>
</dbReference>
<sequence length="152" mass="16181">MKLYTIQHDGKIFANFTRLELVQAGIAEQVIDADDIADFKTEIDVAAEKTYAVASRFGDEYKAKAAAALAFKDAGYKGTPANQVSDFAVAAGLSVEDAANVILAQSDQFNAALNEVSRLRMQKFTLGSLSVVAAQVKTADLCAQIAMIGSQL</sequence>
<dbReference type="AlphaFoldDB" id="A0A345DE42"/>
<keyword evidence="2" id="KW-1185">Reference proteome</keyword>
<protein>
    <submittedName>
        <fullName evidence="1">Uncharacterized protein</fullName>
    </submittedName>
</protein>